<reference evidence="2 3" key="1">
    <citation type="submission" date="2019-01" db="EMBL/GenBank/DDBJ databases">
        <title>Draft genome sequences of Candidatus Mycoplasma haemohominis SWG34-3 identified from a patient with pyrexia, anemia and liver dysfunction.</title>
        <authorList>
            <person name="Sekizuka T."/>
            <person name="Hattori N."/>
            <person name="Katano H."/>
            <person name="Takuma T."/>
            <person name="Ito T."/>
            <person name="Arai N."/>
            <person name="Yanai R."/>
            <person name="Ishii S."/>
            <person name="Miura Y."/>
            <person name="Tokunaga T."/>
            <person name="Watanabe H."/>
            <person name="Nomura N."/>
            <person name="Eguchi J."/>
            <person name="Arai T."/>
            <person name="Hasegawa H."/>
            <person name="Nakamaki T."/>
            <person name="Wakita T."/>
            <person name="Niki Y."/>
            <person name="Kuroda M."/>
        </authorList>
    </citation>
    <scope>NUCLEOTIDE SEQUENCE [LARGE SCALE GENOMIC DNA]</scope>
    <source>
        <strain evidence="2">SWG34-3</strain>
    </source>
</reference>
<accession>A0A478FQP6</accession>
<protein>
    <submittedName>
        <fullName evidence="2">Uncharacterized protein</fullName>
    </submittedName>
</protein>
<organism evidence="2 3">
    <name type="scientific">Candidatus Mycoplasma haematohominis</name>
    <dbReference type="NCBI Taxonomy" id="1494318"/>
    <lineage>
        <taxon>Bacteria</taxon>
        <taxon>Bacillati</taxon>
        <taxon>Mycoplasmatota</taxon>
        <taxon>Mollicutes</taxon>
        <taxon>Mycoplasmataceae</taxon>
        <taxon>Mycoplasma</taxon>
    </lineage>
</organism>
<comment type="caution">
    <text evidence="2">The sequence shown here is derived from an EMBL/GenBank/DDBJ whole genome shotgun (WGS) entry which is preliminary data.</text>
</comment>
<dbReference type="AlphaFoldDB" id="A0A478FQP6"/>
<feature type="region of interest" description="Disordered" evidence="1">
    <location>
        <begin position="1"/>
        <end position="59"/>
    </location>
</feature>
<dbReference type="Proteomes" id="UP000324831">
    <property type="component" value="Unassembled WGS sequence"/>
</dbReference>
<evidence type="ECO:0000256" key="1">
    <source>
        <dbReference type="SAM" id="MobiDB-lite"/>
    </source>
</evidence>
<evidence type="ECO:0000313" key="3">
    <source>
        <dbReference type="Proteomes" id="UP000324831"/>
    </source>
</evidence>
<evidence type="ECO:0000313" key="2">
    <source>
        <dbReference type="EMBL" id="GCE63682.1"/>
    </source>
</evidence>
<dbReference type="EMBL" id="BIMN01000003">
    <property type="protein sequence ID" value="GCE63682.1"/>
    <property type="molecule type" value="Genomic_DNA"/>
</dbReference>
<proteinExistence type="predicted"/>
<name>A0A478FQP6_9MOLU</name>
<sequence>MAPPSELAEDKSSKANPEGQSDEQKAQEASPPEPQAEGEPSSTGQQSGSPGATDVDPCKDIQKIVEKINEQKVEFSGLMELSRNMNTLNQCIKQKESESPQS</sequence>
<feature type="compositionally biased region" description="Low complexity" evidence="1">
    <location>
        <begin position="37"/>
        <end position="51"/>
    </location>
</feature>
<gene>
    <name evidence="2" type="ORF">MHSWG343_06820</name>
</gene>